<proteinExistence type="inferred from homology"/>
<evidence type="ECO:0000256" key="1">
    <source>
        <dbReference type="ARBA" id="ARBA00004123"/>
    </source>
</evidence>
<comment type="similarity">
    <text evidence="2">Belongs to the bHLH protein family.</text>
</comment>
<keyword evidence="4" id="KW-0804">Transcription</keyword>
<evidence type="ECO:0000256" key="2">
    <source>
        <dbReference type="ARBA" id="ARBA00005510"/>
    </source>
</evidence>
<evidence type="ECO:0000256" key="5">
    <source>
        <dbReference type="ARBA" id="ARBA00023242"/>
    </source>
</evidence>
<dbReference type="AlphaFoldDB" id="A0A9R0Q315"/>
<protein>
    <recommendedName>
        <fullName evidence="9">BHLH domain-containing protein</fullName>
    </recommendedName>
</protein>
<dbReference type="GO" id="GO:0000976">
    <property type="term" value="F:transcription cis-regulatory region binding"/>
    <property type="evidence" value="ECO:0007669"/>
    <property type="project" value="UniProtKB-ARBA"/>
</dbReference>
<name>A0A9R0Q315_TRITD</name>
<dbReference type="SUPFAM" id="SSF47459">
    <property type="entry name" value="HLH, helix-loop-helix DNA-binding domain"/>
    <property type="match status" value="1"/>
</dbReference>
<dbReference type="InterPro" id="IPR036638">
    <property type="entry name" value="HLH_DNA-bd_sf"/>
</dbReference>
<evidence type="ECO:0000256" key="4">
    <source>
        <dbReference type="ARBA" id="ARBA00023163"/>
    </source>
</evidence>
<gene>
    <name evidence="7" type="ORF">TRITD_1Av1G044210</name>
</gene>
<evidence type="ECO:0008006" key="9">
    <source>
        <dbReference type="Google" id="ProtNLM"/>
    </source>
</evidence>
<dbReference type="GO" id="GO:0005634">
    <property type="term" value="C:nucleus"/>
    <property type="evidence" value="ECO:0007669"/>
    <property type="project" value="UniProtKB-SubCell"/>
</dbReference>
<evidence type="ECO:0000313" key="8">
    <source>
        <dbReference type="Proteomes" id="UP000324705"/>
    </source>
</evidence>
<keyword evidence="5" id="KW-0539">Nucleus</keyword>
<comment type="subcellular location">
    <subcellularLocation>
        <location evidence="1">Nucleus</location>
    </subcellularLocation>
</comment>
<dbReference type="PANTHER" id="PTHR33124">
    <property type="entry name" value="TRANSCRIPTION FACTOR IBH1-LIKE 1"/>
    <property type="match status" value="1"/>
</dbReference>
<reference evidence="7 8" key="1">
    <citation type="submission" date="2017-09" db="EMBL/GenBank/DDBJ databases">
        <authorList>
            <consortium name="International Durum Wheat Genome Sequencing Consortium (IDWGSC)"/>
            <person name="Milanesi L."/>
        </authorList>
    </citation>
    <scope>NUCLEOTIDE SEQUENCE [LARGE SCALE GENOMIC DNA]</scope>
    <source>
        <strain evidence="8">cv. Svevo</strain>
    </source>
</reference>
<dbReference type="Proteomes" id="UP000324705">
    <property type="component" value="Chromosome 1A"/>
</dbReference>
<dbReference type="CDD" id="cd11444">
    <property type="entry name" value="bHLH_AtIBH1_like"/>
    <property type="match status" value="1"/>
</dbReference>
<dbReference type="InterPro" id="IPR044660">
    <property type="entry name" value="IBH1-like"/>
</dbReference>
<sequence length="178" mass="19603">MAPLSPCSNTCILSHQLHYLPHRPISSSHSTYAAHLPLCLPPSHIPSSSRRERSRSAMVAHASIYCSAATAMATTARSGPAYSAVAPKSSPRNTKRRSGRKATRTTAGRRRCVEAIRRKMEALRRLVPSGGDHRSDEMAEDDGVDELLFRAADYIVRLQVQVKAMQLMVDVLEHTKDS</sequence>
<dbReference type="EMBL" id="LT934111">
    <property type="protein sequence ID" value="VAH02715.1"/>
    <property type="molecule type" value="Genomic_DNA"/>
</dbReference>
<keyword evidence="3" id="KW-0805">Transcription regulation</keyword>
<dbReference type="InterPro" id="IPR044549">
    <property type="entry name" value="bHLH_AtIBH1-like"/>
</dbReference>
<evidence type="ECO:0000313" key="7">
    <source>
        <dbReference type="EMBL" id="VAH02715.1"/>
    </source>
</evidence>
<dbReference type="GO" id="GO:0006355">
    <property type="term" value="P:regulation of DNA-templated transcription"/>
    <property type="evidence" value="ECO:0007669"/>
    <property type="project" value="InterPro"/>
</dbReference>
<dbReference type="Gramene" id="TRITD1Av1G044210.1">
    <property type="protein sequence ID" value="TRITD1Av1G044210.1"/>
    <property type="gene ID" value="TRITD1Av1G044210"/>
</dbReference>
<feature type="region of interest" description="Disordered" evidence="6">
    <location>
        <begin position="80"/>
        <end position="109"/>
    </location>
</feature>
<accession>A0A9R0Q315</accession>
<dbReference type="OMA" id="DHRSNDE"/>
<dbReference type="GO" id="GO:0046983">
    <property type="term" value="F:protein dimerization activity"/>
    <property type="evidence" value="ECO:0007669"/>
    <property type="project" value="InterPro"/>
</dbReference>
<organism evidence="7 8">
    <name type="scientific">Triticum turgidum subsp. durum</name>
    <name type="common">Durum wheat</name>
    <name type="synonym">Triticum durum</name>
    <dbReference type="NCBI Taxonomy" id="4567"/>
    <lineage>
        <taxon>Eukaryota</taxon>
        <taxon>Viridiplantae</taxon>
        <taxon>Streptophyta</taxon>
        <taxon>Embryophyta</taxon>
        <taxon>Tracheophyta</taxon>
        <taxon>Spermatophyta</taxon>
        <taxon>Magnoliopsida</taxon>
        <taxon>Liliopsida</taxon>
        <taxon>Poales</taxon>
        <taxon>Poaceae</taxon>
        <taxon>BOP clade</taxon>
        <taxon>Pooideae</taxon>
        <taxon>Triticodae</taxon>
        <taxon>Triticeae</taxon>
        <taxon>Triticinae</taxon>
        <taxon>Triticum</taxon>
    </lineage>
</organism>
<keyword evidence="8" id="KW-1185">Reference proteome</keyword>
<dbReference type="PANTHER" id="PTHR33124:SF79">
    <property type="entry name" value="OS05G0157400 PROTEIN"/>
    <property type="match status" value="1"/>
</dbReference>
<evidence type="ECO:0000256" key="6">
    <source>
        <dbReference type="SAM" id="MobiDB-lite"/>
    </source>
</evidence>
<evidence type="ECO:0000256" key="3">
    <source>
        <dbReference type="ARBA" id="ARBA00023015"/>
    </source>
</evidence>
<feature type="compositionally biased region" description="Basic residues" evidence="6">
    <location>
        <begin position="93"/>
        <end position="109"/>
    </location>
</feature>